<organism evidence="2 3">
    <name type="scientific">Pseudoxanthomonas suwonensis (strain 11-1)</name>
    <dbReference type="NCBI Taxonomy" id="743721"/>
    <lineage>
        <taxon>Bacteria</taxon>
        <taxon>Pseudomonadati</taxon>
        <taxon>Pseudomonadota</taxon>
        <taxon>Gammaproteobacteria</taxon>
        <taxon>Lysobacterales</taxon>
        <taxon>Lysobacteraceae</taxon>
        <taxon>Pseudoxanthomonas</taxon>
    </lineage>
</organism>
<protein>
    <submittedName>
        <fullName evidence="2">Uncharacterized protein</fullName>
    </submittedName>
</protein>
<dbReference type="HOGENOM" id="CLU_1633993_0_0_6"/>
<dbReference type="EMBL" id="CP002446">
    <property type="protein sequence ID" value="ADV27311.1"/>
    <property type="molecule type" value="Genomic_DNA"/>
</dbReference>
<gene>
    <name evidence="2" type="ordered locus">Psesu_1464</name>
</gene>
<dbReference type="Proteomes" id="UP000008632">
    <property type="component" value="Chromosome"/>
</dbReference>
<accession>E6WT82</accession>
<feature type="transmembrane region" description="Helical" evidence="1">
    <location>
        <begin position="12"/>
        <end position="35"/>
    </location>
</feature>
<reference evidence="2 3" key="1">
    <citation type="submission" date="2011-01" db="EMBL/GenBank/DDBJ databases">
        <title>Complete sequence of Pseudoxanthomonas suwonensis 11-1.</title>
        <authorList>
            <consortium name="US DOE Joint Genome Institute"/>
            <person name="Lucas S."/>
            <person name="Copeland A."/>
            <person name="Lapidus A."/>
            <person name="Cheng J.-F."/>
            <person name="Goodwin L."/>
            <person name="Pitluck S."/>
            <person name="Teshima H."/>
            <person name="Detter J.C."/>
            <person name="Han C."/>
            <person name="Tapia R."/>
            <person name="Land M."/>
            <person name="Hauser L."/>
            <person name="Kyrpides N."/>
            <person name="Ivanova N."/>
            <person name="Ovchinnikova G."/>
            <person name="Siebers A.K."/>
            <person name="Allgaier M."/>
            <person name="Thelen M.P."/>
            <person name="Hugenholtz P."/>
            <person name="Gladden J."/>
            <person name="Woyke T."/>
        </authorList>
    </citation>
    <scope>NUCLEOTIDE SEQUENCE [LARGE SCALE GENOMIC DNA]</scope>
    <source>
        <strain evidence="3">11-1</strain>
    </source>
</reference>
<dbReference type="RefSeq" id="WP_013535139.1">
    <property type="nucleotide sequence ID" value="NC_014924.1"/>
</dbReference>
<evidence type="ECO:0000313" key="2">
    <source>
        <dbReference type="EMBL" id="ADV27311.1"/>
    </source>
</evidence>
<keyword evidence="1" id="KW-1133">Transmembrane helix</keyword>
<sequence>MCVDAPQPQASSWLPGIAGSLLLILWLVAMALGLATLRPSRSLASAADAMAVEALVAGLPRPDTATAWLRPGCSCTGLPQGHSGQLRARIEAGGFALRELPASALALPYPLIVTTADARLLYAGPANWGGSCSGADLLPALLKAALATRRPPLVVASDCTCS</sequence>
<dbReference type="KEGG" id="psu:Psesu_1464"/>
<evidence type="ECO:0000256" key="1">
    <source>
        <dbReference type="SAM" id="Phobius"/>
    </source>
</evidence>
<name>E6WT82_PSEUU</name>
<dbReference type="AlphaFoldDB" id="E6WT82"/>
<evidence type="ECO:0000313" key="3">
    <source>
        <dbReference type="Proteomes" id="UP000008632"/>
    </source>
</evidence>
<keyword evidence="3" id="KW-1185">Reference proteome</keyword>
<keyword evidence="1" id="KW-0812">Transmembrane</keyword>
<proteinExistence type="predicted"/>
<dbReference type="STRING" id="743721.Psesu_1464"/>
<keyword evidence="1" id="KW-0472">Membrane</keyword>